<organism evidence="7 8">
    <name type="scientific">Tetrabaena socialis</name>
    <dbReference type="NCBI Taxonomy" id="47790"/>
    <lineage>
        <taxon>Eukaryota</taxon>
        <taxon>Viridiplantae</taxon>
        <taxon>Chlorophyta</taxon>
        <taxon>core chlorophytes</taxon>
        <taxon>Chlorophyceae</taxon>
        <taxon>CS clade</taxon>
        <taxon>Chlamydomonadales</taxon>
        <taxon>Tetrabaenaceae</taxon>
        <taxon>Tetrabaena</taxon>
    </lineage>
</organism>
<dbReference type="SUPFAM" id="SSF51064">
    <property type="entry name" value="Head domain of nucleotide exchange factor GrpE"/>
    <property type="match status" value="1"/>
</dbReference>
<dbReference type="Proteomes" id="UP000236333">
    <property type="component" value="Unassembled WGS sequence"/>
</dbReference>
<dbReference type="GO" id="GO:0006457">
    <property type="term" value="P:protein folding"/>
    <property type="evidence" value="ECO:0007669"/>
    <property type="project" value="InterPro"/>
</dbReference>
<dbReference type="PRINTS" id="PR00773">
    <property type="entry name" value="GRPEPROTEIN"/>
</dbReference>
<sequence>SLYKQMVELMRSLGVEPVPTTGTPFDPAIHDGIMREPSNEHPDGTVLQEFRKGFAIGGKLLRPAMVKVSYTEDGPIASSEE</sequence>
<comment type="subcellular location">
    <subcellularLocation>
        <location evidence="1">Cytoplasm</location>
    </subcellularLocation>
</comment>
<dbReference type="InterPro" id="IPR009012">
    <property type="entry name" value="GrpE_head"/>
</dbReference>
<proteinExistence type="inferred from homology"/>
<feature type="non-terminal residue" evidence="7">
    <location>
        <position position="1"/>
    </location>
</feature>
<dbReference type="FunFam" id="2.30.22.10:FF:000001">
    <property type="entry name" value="Protein GrpE"/>
    <property type="match status" value="1"/>
</dbReference>
<evidence type="ECO:0000256" key="4">
    <source>
        <dbReference type="ARBA" id="ARBA00023016"/>
    </source>
</evidence>
<evidence type="ECO:0000256" key="5">
    <source>
        <dbReference type="ARBA" id="ARBA00023186"/>
    </source>
</evidence>
<keyword evidence="8" id="KW-1185">Reference proteome</keyword>
<evidence type="ECO:0000313" key="7">
    <source>
        <dbReference type="EMBL" id="PNH03123.1"/>
    </source>
</evidence>
<comment type="subunit">
    <text evidence="2">Homodimer.</text>
</comment>
<reference evidence="7 8" key="1">
    <citation type="journal article" date="2017" name="Mol. Biol. Evol.">
        <title>The 4-celled Tetrabaena socialis nuclear genome reveals the essential components for genetic control of cell number at the origin of multicellularity in the volvocine lineage.</title>
        <authorList>
            <person name="Featherston J."/>
            <person name="Arakaki Y."/>
            <person name="Hanschen E.R."/>
            <person name="Ferris P.J."/>
            <person name="Michod R.E."/>
            <person name="Olson B.J.S.C."/>
            <person name="Nozaki H."/>
            <person name="Durand P.M."/>
        </authorList>
    </citation>
    <scope>NUCLEOTIDE SEQUENCE [LARGE SCALE GENOMIC DNA]</scope>
    <source>
        <strain evidence="7 8">NIES-571</strain>
    </source>
</reference>
<accession>A0A2J7ZS86</accession>
<evidence type="ECO:0000256" key="1">
    <source>
        <dbReference type="ARBA" id="ARBA00004496"/>
    </source>
</evidence>
<evidence type="ECO:0000256" key="6">
    <source>
        <dbReference type="RuleBase" id="RU004478"/>
    </source>
</evidence>
<evidence type="ECO:0000256" key="2">
    <source>
        <dbReference type="ARBA" id="ARBA00011738"/>
    </source>
</evidence>
<keyword evidence="5" id="KW-0143">Chaperone</keyword>
<dbReference type="GO" id="GO:0051087">
    <property type="term" value="F:protein-folding chaperone binding"/>
    <property type="evidence" value="ECO:0007669"/>
    <property type="project" value="InterPro"/>
</dbReference>
<dbReference type="GO" id="GO:0000774">
    <property type="term" value="F:adenyl-nucleotide exchange factor activity"/>
    <property type="evidence" value="ECO:0007669"/>
    <property type="project" value="InterPro"/>
</dbReference>
<dbReference type="PANTHER" id="PTHR21237:SF40">
    <property type="entry name" value="CELL CYCLE AND APOPTOSIS REGULATOR PROTEIN 2"/>
    <property type="match status" value="1"/>
</dbReference>
<protein>
    <submittedName>
        <fullName evidence="7">Protein GrpE</fullName>
    </submittedName>
</protein>
<evidence type="ECO:0000313" key="8">
    <source>
        <dbReference type="Proteomes" id="UP000236333"/>
    </source>
</evidence>
<evidence type="ECO:0000256" key="3">
    <source>
        <dbReference type="ARBA" id="ARBA00022490"/>
    </source>
</evidence>
<comment type="similarity">
    <text evidence="6">Belongs to the GrpE family.</text>
</comment>
<dbReference type="Gene3D" id="2.30.22.10">
    <property type="entry name" value="Head domain of nucleotide exchange factor GrpE"/>
    <property type="match status" value="1"/>
</dbReference>
<dbReference type="EMBL" id="PGGS01000544">
    <property type="protein sequence ID" value="PNH03123.1"/>
    <property type="molecule type" value="Genomic_DNA"/>
</dbReference>
<keyword evidence="4" id="KW-0346">Stress response</keyword>
<dbReference type="InterPro" id="IPR000740">
    <property type="entry name" value="GrpE"/>
</dbReference>
<dbReference type="OrthoDB" id="201635at2759"/>
<comment type="caution">
    <text evidence="7">The sequence shown here is derived from an EMBL/GenBank/DDBJ whole genome shotgun (WGS) entry which is preliminary data.</text>
</comment>
<name>A0A2J7ZS86_9CHLO</name>
<keyword evidence="3" id="KW-0963">Cytoplasm</keyword>
<gene>
    <name evidence="7" type="ORF">TSOC_010825</name>
</gene>
<dbReference type="Pfam" id="PF01025">
    <property type="entry name" value="GrpE"/>
    <property type="match status" value="1"/>
</dbReference>
<dbReference type="AlphaFoldDB" id="A0A2J7ZS86"/>
<dbReference type="PANTHER" id="PTHR21237">
    <property type="entry name" value="GRPE PROTEIN"/>
    <property type="match status" value="1"/>
</dbReference>
<dbReference type="GO" id="GO:0005737">
    <property type="term" value="C:cytoplasm"/>
    <property type="evidence" value="ECO:0007669"/>
    <property type="project" value="UniProtKB-SubCell"/>
</dbReference>
<dbReference type="GO" id="GO:0042803">
    <property type="term" value="F:protein homodimerization activity"/>
    <property type="evidence" value="ECO:0007669"/>
    <property type="project" value="InterPro"/>
</dbReference>
<dbReference type="GO" id="GO:0051082">
    <property type="term" value="F:unfolded protein binding"/>
    <property type="evidence" value="ECO:0007669"/>
    <property type="project" value="TreeGrafter"/>
</dbReference>